<gene>
    <name evidence="1" type="ORF">IB75_18010</name>
</gene>
<proteinExistence type="predicted"/>
<sequence length="99" mass="11308">MVVPNELCAVRFRPFMTESQLAVLGSPRYCEAWLKVLSALMPPSPLIRSDSKLMIVMFLRKANFTTFWEEVGEVVHMLAGFPDVELIIKPHTRSGWKQS</sequence>
<dbReference type="HOGENOM" id="CLU_2325717_0_0_6"/>
<protein>
    <submittedName>
        <fullName evidence="1">Uncharacterized protein</fullName>
    </submittedName>
</protein>
<comment type="caution">
    <text evidence="1">The sequence shown here is derived from an EMBL/GenBank/DDBJ whole genome shotgun (WGS) entry which is preliminary data.</text>
</comment>
<evidence type="ECO:0000313" key="1">
    <source>
        <dbReference type="EMBL" id="KFI17849.1"/>
    </source>
</evidence>
<organism evidence="1 2">
    <name type="scientific">Nitrosococcus oceani C-27</name>
    <dbReference type="NCBI Taxonomy" id="314279"/>
    <lineage>
        <taxon>Bacteria</taxon>
        <taxon>Pseudomonadati</taxon>
        <taxon>Pseudomonadota</taxon>
        <taxon>Gammaproteobacteria</taxon>
        <taxon>Chromatiales</taxon>
        <taxon>Chromatiaceae</taxon>
        <taxon>Nitrosococcus</taxon>
    </lineage>
</organism>
<evidence type="ECO:0000313" key="2">
    <source>
        <dbReference type="Proteomes" id="UP000028839"/>
    </source>
</evidence>
<reference evidence="1 2" key="1">
    <citation type="submission" date="2014-07" db="EMBL/GenBank/DDBJ databases">
        <title>Comparative analysis of Nitrosococcus oceani genome inventories of strains from Pacific and Atlantic gyres.</title>
        <authorList>
            <person name="Lim C.K."/>
            <person name="Wang L."/>
            <person name="Sayavedra-Soto L.A."/>
            <person name="Klotz M.G."/>
        </authorList>
    </citation>
    <scope>NUCLEOTIDE SEQUENCE [LARGE SCALE GENOMIC DNA]</scope>
    <source>
        <strain evidence="1 2">C-27</strain>
    </source>
</reference>
<accession>A0A0E2YXE3</accession>
<dbReference type="EMBL" id="JPGN01000415">
    <property type="protein sequence ID" value="KFI17849.1"/>
    <property type="molecule type" value="Genomic_DNA"/>
</dbReference>
<dbReference type="Proteomes" id="UP000028839">
    <property type="component" value="Unassembled WGS sequence"/>
</dbReference>
<feature type="non-terminal residue" evidence="1">
    <location>
        <position position="99"/>
    </location>
</feature>
<dbReference type="AlphaFoldDB" id="A0A0E2YXE3"/>
<name>A0A0E2YXE3_9GAMM</name>